<dbReference type="PANTHER" id="PTHR21666">
    <property type="entry name" value="PEPTIDASE-RELATED"/>
    <property type="match status" value="1"/>
</dbReference>
<dbReference type="STRING" id="1790137.AXE80_14160"/>
<feature type="domain" description="M23ase beta-sheet core" evidence="3">
    <location>
        <begin position="298"/>
        <end position="389"/>
    </location>
</feature>
<dbReference type="PANTHER" id="PTHR21666:SF289">
    <property type="entry name" value="L-ALA--D-GLU ENDOPEPTIDASE"/>
    <property type="match status" value="1"/>
</dbReference>
<feature type="coiled-coil region" evidence="2">
    <location>
        <begin position="146"/>
        <end position="173"/>
    </location>
</feature>
<dbReference type="Gene3D" id="2.70.70.10">
    <property type="entry name" value="Glucose Permease (Domain IIA)"/>
    <property type="match status" value="1"/>
</dbReference>
<gene>
    <name evidence="4" type="ORF">AXE80_14160</name>
</gene>
<dbReference type="EMBL" id="CP014224">
    <property type="protein sequence ID" value="ANW97369.1"/>
    <property type="molecule type" value="Genomic_DNA"/>
</dbReference>
<reference evidence="4 5" key="1">
    <citation type="submission" date="2016-02" db="EMBL/GenBank/DDBJ databases">
        <authorList>
            <person name="Wen L."/>
            <person name="He K."/>
            <person name="Yang H."/>
        </authorList>
    </citation>
    <scope>NUCLEOTIDE SEQUENCE [LARGE SCALE GENOMIC DNA]</scope>
    <source>
        <strain evidence="4 5">CZ1127</strain>
    </source>
</reference>
<evidence type="ECO:0000313" key="4">
    <source>
        <dbReference type="EMBL" id="ANW97369.1"/>
    </source>
</evidence>
<name>A0A1B1Y9H0_9FLAO</name>
<keyword evidence="2" id="KW-0175">Coiled coil</keyword>
<keyword evidence="5" id="KW-1185">Reference proteome</keyword>
<accession>A0A1B1Y9H0</accession>
<organism evidence="4 5">
    <name type="scientific">Wenyingzhuangia fucanilytica</name>
    <dbReference type="NCBI Taxonomy" id="1790137"/>
    <lineage>
        <taxon>Bacteria</taxon>
        <taxon>Pseudomonadati</taxon>
        <taxon>Bacteroidota</taxon>
        <taxon>Flavobacteriia</taxon>
        <taxon>Flavobacteriales</taxon>
        <taxon>Flavobacteriaceae</taxon>
        <taxon>Wenyingzhuangia</taxon>
    </lineage>
</organism>
<dbReference type="InterPro" id="IPR050570">
    <property type="entry name" value="Cell_wall_metabolism_enzyme"/>
</dbReference>
<evidence type="ECO:0000313" key="5">
    <source>
        <dbReference type="Proteomes" id="UP000092967"/>
    </source>
</evidence>
<dbReference type="Gene3D" id="6.10.250.3150">
    <property type="match status" value="1"/>
</dbReference>
<keyword evidence="1" id="KW-0732">Signal</keyword>
<feature type="coiled-coil region" evidence="2">
    <location>
        <begin position="61"/>
        <end position="102"/>
    </location>
</feature>
<dbReference type="Pfam" id="PF01551">
    <property type="entry name" value="Peptidase_M23"/>
    <property type="match status" value="1"/>
</dbReference>
<evidence type="ECO:0000256" key="2">
    <source>
        <dbReference type="SAM" id="Coils"/>
    </source>
</evidence>
<proteinExistence type="predicted"/>
<dbReference type="Proteomes" id="UP000092967">
    <property type="component" value="Chromosome"/>
</dbReference>
<dbReference type="AlphaFoldDB" id="A0A1B1Y9H0"/>
<dbReference type="GO" id="GO:0004222">
    <property type="term" value="F:metalloendopeptidase activity"/>
    <property type="evidence" value="ECO:0007669"/>
    <property type="project" value="TreeGrafter"/>
</dbReference>
<protein>
    <recommendedName>
        <fullName evidence="3">M23ase beta-sheet core domain-containing protein</fullName>
    </recommendedName>
</protein>
<sequence>MFTVCFSQTTKQKELEKKRAQLQQEIVRVNKLLFQNQKKEENLLGYLSDLNKKIQVRSDLIKAITAEANFLQGEINKNEKQKKALEKELKVLKEDYAEMILKSYKSKSEQSKLMFLLSSEDFFQGYKRFRYMQQYADFRRKQGDTIVAKTEKVAALTRELQFQKKQKDALARTNRLEADKLKSEKETQVGLMNQIKSKEKQYLADIRKKQAEEKRLDAEIERVIKAAIAASRAKSTTKTKVDVDAKTSGFALTPEGKALANRFEENRGKLPWPVAEGIVTRKYGVIPHPTLKGIEIDSKGIHITTKKNASARAVFKGKVLAIQSVSGRYAVYVQHGNYISLYNNLDKVYVNKGQEVGLKQPLGVIFTDKVTGNTELKFQIWKDTQRQNPIYWLARM</sequence>
<evidence type="ECO:0000256" key="1">
    <source>
        <dbReference type="ARBA" id="ARBA00022729"/>
    </source>
</evidence>
<dbReference type="InterPro" id="IPR016047">
    <property type="entry name" value="M23ase_b-sheet_dom"/>
</dbReference>
<dbReference type="SUPFAM" id="SSF51261">
    <property type="entry name" value="Duplicated hybrid motif"/>
    <property type="match status" value="1"/>
</dbReference>
<evidence type="ECO:0000259" key="3">
    <source>
        <dbReference type="Pfam" id="PF01551"/>
    </source>
</evidence>
<dbReference type="CDD" id="cd12797">
    <property type="entry name" value="M23_peptidase"/>
    <property type="match status" value="1"/>
</dbReference>
<dbReference type="KEGG" id="wfu:AXE80_14160"/>
<dbReference type="InterPro" id="IPR011055">
    <property type="entry name" value="Dup_hybrid_motif"/>
</dbReference>